<keyword evidence="3" id="KW-0813">Transport</keyword>
<keyword evidence="6 8" id="KW-1133">Transmembrane helix</keyword>
<evidence type="ECO:0000256" key="1">
    <source>
        <dbReference type="ARBA" id="ARBA00004651"/>
    </source>
</evidence>
<evidence type="ECO:0000313" key="10">
    <source>
        <dbReference type="EMBL" id="NOV96185.1"/>
    </source>
</evidence>
<dbReference type="InterPro" id="IPR004626">
    <property type="entry name" value="RarD"/>
</dbReference>
<dbReference type="RefSeq" id="WP_171782411.1">
    <property type="nucleotide sequence ID" value="NZ_BAAAML010000002.1"/>
</dbReference>
<keyword evidence="4" id="KW-1003">Cell membrane</keyword>
<name>A0ABX2A2U1_9MICO</name>
<dbReference type="Gene3D" id="1.10.3730.20">
    <property type="match status" value="1"/>
</dbReference>
<keyword evidence="11" id="KW-1185">Reference proteome</keyword>
<feature type="transmembrane region" description="Helical" evidence="8">
    <location>
        <begin position="43"/>
        <end position="64"/>
    </location>
</feature>
<organism evidence="10 11">
    <name type="scientific">Isoptericola halotolerans</name>
    <dbReference type="NCBI Taxonomy" id="300560"/>
    <lineage>
        <taxon>Bacteria</taxon>
        <taxon>Bacillati</taxon>
        <taxon>Actinomycetota</taxon>
        <taxon>Actinomycetes</taxon>
        <taxon>Micrococcales</taxon>
        <taxon>Promicromonosporaceae</taxon>
        <taxon>Isoptericola</taxon>
    </lineage>
</organism>
<dbReference type="NCBIfam" id="TIGR00688">
    <property type="entry name" value="rarD"/>
    <property type="match status" value="1"/>
</dbReference>
<feature type="transmembrane region" description="Helical" evidence="8">
    <location>
        <begin position="108"/>
        <end position="125"/>
    </location>
</feature>
<dbReference type="PANTHER" id="PTHR22911:SF137">
    <property type="entry name" value="SOLUTE CARRIER FAMILY 35 MEMBER G2-RELATED"/>
    <property type="match status" value="1"/>
</dbReference>
<feature type="transmembrane region" description="Helical" evidence="8">
    <location>
        <begin position="273"/>
        <end position="291"/>
    </location>
</feature>
<reference evidence="10 11" key="1">
    <citation type="submission" date="2020-05" db="EMBL/GenBank/DDBJ databases">
        <title>Genomic Encyclopedia of Type Strains, Phase III (KMG-III): the genomes of soil and plant-associated and newly described type strains.</title>
        <authorList>
            <person name="Whitman W."/>
        </authorList>
    </citation>
    <scope>NUCLEOTIDE SEQUENCE [LARGE SCALE GENOMIC DNA]</scope>
    <source>
        <strain evidence="10 11">KCTC 19046</strain>
    </source>
</reference>
<keyword evidence="5 8" id="KW-0812">Transmembrane</keyword>
<evidence type="ECO:0000256" key="8">
    <source>
        <dbReference type="SAM" id="Phobius"/>
    </source>
</evidence>
<sequence length="315" mass="33074">MTSTPTPPPARWGLSLGLGAYLLWGAMPLYFPLLEPAGALEIIAHRVVWSLVFCLVLLAATRTLSRFTAVFRQPRTLGVLAVAAVLIVTNWVTYVYAVLSNHVLDAALGYYINPLVTVLLGVVALRERLRPAQWVALGFGAAAVAVISTGVGGLPWISLVLAFSFGSYSLMKNRAGRSVDALPGLAVETTLATPFALAYLAWLTATGVSTFGQEGAGHALLLVSAGVVTGVPLLLFGAAARRLPLSVVGMLQYLTPTLQFLVGLLVFGEHMSPTRWIGFGLVWVALVVLTVDGTQAARATRLAAAAGATAARRAG</sequence>
<feature type="domain" description="EamA" evidence="9">
    <location>
        <begin position="12"/>
        <end position="149"/>
    </location>
</feature>
<dbReference type="SUPFAM" id="SSF103481">
    <property type="entry name" value="Multidrug resistance efflux transporter EmrE"/>
    <property type="match status" value="2"/>
</dbReference>
<evidence type="ECO:0000256" key="5">
    <source>
        <dbReference type="ARBA" id="ARBA00022692"/>
    </source>
</evidence>
<evidence type="ECO:0000256" key="7">
    <source>
        <dbReference type="ARBA" id="ARBA00023136"/>
    </source>
</evidence>
<evidence type="ECO:0000256" key="6">
    <source>
        <dbReference type="ARBA" id="ARBA00022989"/>
    </source>
</evidence>
<evidence type="ECO:0000256" key="4">
    <source>
        <dbReference type="ARBA" id="ARBA00022475"/>
    </source>
</evidence>
<dbReference type="InterPro" id="IPR037185">
    <property type="entry name" value="EmrE-like"/>
</dbReference>
<evidence type="ECO:0000259" key="9">
    <source>
        <dbReference type="Pfam" id="PF00892"/>
    </source>
</evidence>
<evidence type="ECO:0000256" key="3">
    <source>
        <dbReference type="ARBA" id="ARBA00022448"/>
    </source>
</evidence>
<feature type="transmembrane region" description="Helical" evidence="8">
    <location>
        <begin position="215"/>
        <end position="236"/>
    </location>
</feature>
<protein>
    <submittedName>
        <fullName evidence="10">Chloramphenicol-sensitive protein RarD</fullName>
    </submittedName>
</protein>
<keyword evidence="7 8" id="KW-0472">Membrane</keyword>
<proteinExistence type="inferred from homology"/>
<feature type="transmembrane region" description="Helical" evidence="8">
    <location>
        <begin position="76"/>
        <end position="96"/>
    </location>
</feature>
<feature type="transmembrane region" description="Helical" evidence="8">
    <location>
        <begin position="154"/>
        <end position="170"/>
    </location>
</feature>
<dbReference type="Proteomes" id="UP000757540">
    <property type="component" value="Unassembled WGS sequence"/>
</dbReference>
<dbReference type="EMBL" id="JABEZU010000001">
    <property type="protein sequence ID" value="NOV96185.1"/>
    <property type="molecule type" value="Genomic_DNA"/>
</dbReference>
<feature type="domain" description="EamA" evidence="9">
    <location>
        <begin position="159"/>
        <end position="290"/>
    </location>
</feature>
<accession>A0ABX2A2U1</accession>
<evidence type="ECO:0000313" key="11">
    <source>
        <dbReference type="Proteomes" id="UP000757540"/>
    </source>
</evidence>
<comment type="caution">
    <text evidence="10">The sequence shown here is derived from an EMBL/GenBank/DDBJ whole genome shotgun (WGS) entry which is preliminary data.</text>
</comment>
<evidence type="ECO:0000256" key="2">
    <source>
        <dbReference type="ARBA" id="ARBA00007362"/>
    </source>
</evidence>
<gene>
    <name evidence="10" type="ORF">HDG69_000738</name>
</gene>
<dbReference type="Pfam" id="PF00892">
    <property type="entry name" value="EamA"/>
    <property type="match status" value="2"/>
</dbReference>
<comment type="subcellular location">
    <subcellularLocation>
        <location evidence="1">Cell membrane</location>
        <topology evidence="1">Multi-pass membrane protein</topology>
    </subcellularLocation>
</comment>
<dbReference type="PANTHER" id="PTHR22911">
    <property type="entry name" value="ACYL-MALONYL CONDENSING ENZYME-RELATED"/>
    <property type="match status" value="1"/>
</dbReference>
<feature type="transmembrane region" description="Helical" evidence="8">
    <location>
        <begin position="132"/>
        <end position="148"/>
    </location>
</feature>
<dbReference type="InterPro" id="IPR000620">
    <property type="entry name" value="EamA_dom"/>
</dbReference>
<feature type="transmembrane region" description="Helical" evidence="8">
    <location>
        <begin position="182"/>
        <end position="203"/>
    </location>
</feature>
<feature type="transmembrane region" description="Helical" evidence="8">
    <location>
        <begin position="243"/>
        <end position="267"/>
    </location>
</feature>
<comment type="similarity">
    <text evidence="2">Belongs to the EamA transporter family.</text>
</comment>
<feature type="transmembrane region" description="Helical" evidence="8">
    <location>
        <begin position="12"/>
        <end position="31"/>
    </location>
</feature>